<dbReference type="Proteomes" id="UP000054516">
    <property type="component" value="Unassembled WGS sequence"/>
</dbReference>
<reference evidence="2" key="1">
    <citation type="submission" date="2016-03" db="EMBL/GenBank/DDBJ databases">
        <title>Draft genome sequence of Rosellinia necatrix.</title>
        <authorList>
            <person name="Kanematsu S."/>
        </authorList>
    </citation>
    <scope>NUCLEOTIDE SEQUENCE [LARGE SCALE GENOMIC DNA]</scope>
    <source>
        <strain evidence="2">W97</strain>
    </source>
</reference>
<keyword evidence="3" id="KW-1185">Reference proteome</keyword>
<protein>
    <submittedName>
        <fullName evidence="2">Uncharacterized protein</fullName>
    </submittedName>
</protein>
<organism evidence="2">
    <name type="scientific">Rosellinia necatrix</name>
    <name type="common">White root-rot fungus</name>
    <dbReference type="NCBI Taxonomy" id="77044"/>
    <lineage>
        <taxon>Eukaryota</taxon>
        <taxon>Fungi</taxon>
        <taxon>Dikarya</taxon>
        <taxon>Ascomycota</taxon>
        <taxon>Pezizomycotina</taxon>
        <taxon>Sordariomycetes</taxon>
        <taxon>Xylariomycetidae</taxon>
        <taxon>Xylariales</taxon>
        <taxon>Xylariaceae</taxon>
        <taxon>Rosellinia</taxon>
    </lineage>
</organism>
<dbReference type="EMBL" id="DF977446">
    <property type="protein sequence ID" value="GAW25125.1"/>
    <property type="molecule type" value="Genomic_DNA"/>
</dbReference>
<dbReference type="AlphaFoldDB" id="A0A1S8A5G0"/>
<feature type="region of interest" description="Disordered" evidence="1">
    <location>
        <begin position="26"/>
        <end position="51"/>
    </location>
</feature>
<sequence>MDPGPYHVPVLLALQNTVDSHPGSHCFSAKQTVTRHNEDEKEAKKKKKKKK</sequence>
<name>A0A1S8A5G0_ROSNE</name>
<accession>A0A1S8A5G0</accession>
<proteinExistence type="predicted"/>
<evidence type="ECO:0000313" key="3">
    <source>
        <dbReference type="Proteomes" id="UP000054516"/>
    </source>
</evidence>
<gene>
    <name evidence="2" type="ORF">SAMD00023353_0105210</name>
</gene>
<evidence type="ECO:0000313" key="2">
    <source>
        <dbReference type="EMBL" id="GAW25125.1"/>
    </source>
</evidence>
<evidence type="ECO:0000256" key="1">
    <source>
        <dbReference type="SAM" id="MobiDB-lite"/>
    </source>
</evidence>